<dbReference type="Proteomes" id="UP000515154">
    <property type="component" value="Linkage group LG17"/>
</dbReference>
<dbReference type="Gene3D" id="2.40.50.140">
    <property type="entry name" value="Nucleic acid-binding proteins"/>
    <property type="match status" value="1"/>
</dbReference>
<dbReference type="AlphaFoldDB" id="A0A6P7T821"/>
<reference evidence="2" key="1">
    <citation type="submission" date="2025-08" db="UniProtKB">
        <authorList>
            <consortium name="RefSeq"/>
        </authorList>
    </citation>
    <scope>IDENTIFICATION</scope>
</reference>
<protein>
    <submittedName>
        <fullName evidence="2">CST complex subunit TEN1-like</fullName>
    </submittedName>
</protein>
<organism evidence="1 2">
    <name type="scientific">Octopus sinensis</name>
    <name type="common">East Asian common octopus</name>
    <dbReference type="NCBI Taxonomy" id="2607531"/>
    <lineage>
        <taxon>Eukaryota</taxon>
        <taxon>Metazoa</taxon>
        <taxon>Spiralia</taxon>
        <taxon>Lophotrochozoa</taxon>
        <taxon>Mollusca</taxon>
        <taxon>Cephalopoda</taxon>
        <taxon>Coleoidea</taxon>
        <taxon>Octopodiformes</taxon>
        <taxon>Octopoda</taxon>
        <taxon>Incirrata</taxon>
        <taxon>Octopodidae</taxon>
        <taxon>Octopus</taxon>
    </lineage>
</organism>
<dbReference type="Pfam" id="PF15490">
    <property type="entry name" value="Ten1_2"/>
    <property type="match status" value="1"/>
</dbReference>
<dbReference type="InterPro" id="IPR029146">
    <property type="entry name" value="Ten1_animal_plant"/>
</dbReference>
<evidence type="ECO:0000313" key="1">
    <source>
        <dbReference type="Proteomes" id="UP000515154"/>
    </source>
</evidence>
<proteinExistence type="predicted"/>
<dbReference type="GO" id="GO:0042162">
    <property type="term" value="F:telomeric DNA binding"/>
    <property type="evidence" value="ECO:0007669"/>
    <property type="project" value="TreeGrafter"/>
</dbReference>
<accession>A0A6P7T821</accession>
<dbReference type="InterPro" id="IPR012340">
    <property type="entry name" value="NA-bd_OB-fold"/>
</dbReference>
<dbReference type="GO" id="GO:1990879">
    <property type="term" value="C:CST complex"/>
    <property type="evidence" value="ECO:0007669"/>
    <property type="project" value="InterPro"/>
</dbReference>
<sequence length="150" mass="16849">MASDPKKCKTPFYRKYLPEHGVIYTIKEIIEMDVTQTNSLPKAVRVNGKLAEHDSSSCQAVITYLSKNVRLTVQTQFIEPILFPLNSLLQFLGDLDWNPSDGSPILKARTVRCVDGLDLILYERALSAQRAYLCSREATRNSSATSVPKE</sequence>
<dbReference type="PANTHER" id="PTHR33905">
    <property type="entry name" value="CST COMPLEX SUBUNIT TEN1"/>
    <property type="match status" value="1"/>
</dbReference>
<dbReference type="PANTHER" id="PTHR33905:SF1">
    <property type="entry name" value="CST COMPLEX SUBUNIT TEN1"/>
    <property type="match status" value="1"/>
</dbReference>
<gene>
    <name evidence="2" type="primary">LOC115220999</name>
</gene>
<keyword evidence="1" id="KW-1185">Reference proteome</keyword>
<dbReference type="GO" id="GO:0003697">
    <property type="term" value="F:single-stranded DNA binding"/>
    <property type="evidence" value="ECO:0007669"/>
    <property type="project" value="InterPro"/>
</dbReference>
<dbReference type="GO" id="GO:0032211">
    <property type="term" value="P:negative regulation of telomere maintenance via telomerase"/>
    <property type="evidence" value="ECO:0007669"/>
    <property type="project" value="TreeGrafter"/>
</dbReference>
<dbReference type="GO" id="GO:0010521">
    <property type="term" value="F:telomerase inhibitor activity"/>
    <property type="evidence" value="ECO:0007669"/>
    <property type="project" value="TreeGrafter"/>
</dbReference>
<evidence type="ECO:0000313" key="2">
    <source>
        <dbReference type="RefSeq" id="XP_029647078.1"/>
    </source>
</evidence>
<name>A0A6P7T821_9MOLL</name>
<dbReference type="RefSeq" id="XP_029647078.1">
    <property type="nucleotide sequence ID" value="XM_029791218.2"/>
</dbReference>
<dbReference type="KEGG" id="osn:115220999"/>